<dbReference type="Gene3D" id="3.40.50.2000">
    <property type="entry name" value="Glycogen Phosphorylase B"/>
    <property type="match status" value="2"/>
</dbReference>
<comment type="caution">
    <text evidence="3">The sequence shown here is derived from an EMBL/GenBank/DDBJ whole genome shotgun (WGS) entry which is preliminary data.</text>
</comment>
<evidence type="ECO:0000256" key="1">
    <source>
        <dbReference type="RuleBase" id="RU003513"/>
    </source>
</evidence>
<evidence type="ECO:0000259" key="2">
    <source>
        <dbReference type="Pfam" id="PF02350"/>
    </source>
</evidence>
<reference evidence="3 4" key="1">
    <citation type="submission" date="2018-11" db="EMBL/GenBank/DDBJ databases">
        <title>Novel bacteria species description.</title>
        <authorList>
            <person name="Han J.-H."/>
        </authorList>
    </citation>
    <scope>NUCLEOTIDE SEQUENCE [LARGE SCALE GENOMIC DNA]</scope>
    <source>
        <strain evidence="3 4">KCTC23259</strain>
    </source>
</reference>
<comment type="similarity">
    <text evidence="1">Belongs to the UDP-N-acetylglucosamine 2-epimerase family.</text>
</comment>
<accession>A0AAE3KSB0</accession>
<sequence length="375" mass="42838">MIKVMTIVGTRPEIIKLSQVIKLIDKHCEHILVHTGQNYDFELNEIFFEQLGVRKPDFFLNAARPSSSETIGEVIIKTDKLLAEILPDAVLIYGDTNSCLSVIPAKKRKIPIFHMEAGNRCFDQRVPEEVNRKIVDHLSDINMPLSDHARQYLLREGLKPETVIKTGSPMKEVINANFDAILKSNILELENLEKNGYFLVSIHREENVDSDVNFSDLLSTIKGLSKYFNKKIIISTHPRTRKKLEEINYTDANALISFAKPFGFHEYHKLQMNAFCVISDSGTVTEESSILKFPSITIRQAHERPEGMDEGTLIMSGLKYDRVLESIKIVTNPVRKEIKIVSDYDVDNVSEKVLRIIVSYTDYVNRTVWNKNSVL</sequence>
<gene>
    <name evidence="3" type="ORF">EGI31_08055</name>
</gene>
<dbReference type="CDD" id="cd03786">
    <property type="entry name" value="GTB_UDP-GlcNAc_2-Epimerase"/>
    <property type="match status" value="1"/>
</dbReference>
<proteinExistence type="inferred from homology"/>
<dbReference type="NCBIfam" id="TIGR00236">
    <property type="entry name" value="wecB"/>
    <property type="match status" value="1"/>
</dbReference>
<dbReference type="EC" id="5.1.3.14" evidence="3"/>
<dbReference type="AlphaFoldDB" id="A0AAE3KSB0"/>
<name>A0AAE3KSB0_9BACT</name>
<dbReference type="InterPro" id="IPR029767">
    <property type="entry name" value="WecB-like"/>
</dbReference>
<dbReference type="PANTHER" id="PTHR43174:SF1">
    <property type="entry name" value="UDP-N-ACETYLGLUCOSAMINE 2-EPIMERASE"/>
    <property type="match status" value="1"/>
</dbReference>
<dbReference type="EMBL" id="RJUF01000017">
    <property type="protein sequence ID" value="MCP9762908.1"/>
    <property type="molecule type" value="Genomic_DNA"/>
</dbReference>
<dbReference type="InterPro" id="IPR003331">
    <property type="entry name" value="UDP_GlcNAc_Epimerase_2_dom"/>
</dbReference>
<dbReference type="Pfam" id="PF02350">
    <property type="entry name" value="Epimerase_2"/>
    <property type="match status" value="1"/>
</dbReference>
<dbReference type="SUPFAM" id="SSF53756">
    <property type="entry name" value="UDP-Glycosyltransferase/glycogen phosphorylase"/>
    <property type="match status" value="1"/>
</dbReference>
<organism evidence="3 4">
    <name type="scientific">Lacihabitans soyangensis</name>
    <dbReference type="NCBI Taxonomy" id="869394"/>
    <lineage>
        <taxon>Bacteria</taxon>
        <taxon>Pseudomonadati</taxon>
        <taxon>Bacteroidota</taxon>
        <taxon>Cytophagia</taxon>
        <taxon>Cytophagales</taxon>
        <taxon>Leadbetterellaceae</taxon>
        <taxon>Lacihabitans</taxon>
    </lineage>
</organism>
<evidence type="ECO:0000313" key="3">
    <source>
        <dbReference type="EMBL" id="MCP9762908.1"/>
    </source>
</evidence>
<dbReference type="GO" id="GO:0008761">
    <property type="term" value="F:UDP-N-acetylglucosamine 2-epimerase activity"/>
    <property type="evidence" value="ECO:0007669"/>
    <property type="project" value="UniProtKB-EC"/>
</dbReference>
<dbReference type="Proteomes" id="UP001204144">
    <property type="component" value="Unassembled WGS sequence"/>
</dbReference>
<dbReference type="RefSeq" id="WP_255036686.1">
    <property type="nucleotide sequence ID" value="NZ_RJUF01000017.1"/>
</dbReference>
<dbReference type="PANTHER" id="PTHR43174">
    <property type="entry name" value="UDP-N-ACETYLGLUCOSAMINE 2-EPIMERASE"/>
    <property type="match status" value="1"/>
</dbReference>
<protein>
    <submittedName>
        <fullName evidence="3">UDP-N-acetylglucosamine 2-epimerase (Non-hydrolyzing)</fullName>
        <ecNumber evidence="3">5.1.3.14</ecNumber>
    </submittedName>
</protein>
<keyword evidence="1 3" id="KW-0413">Isomerase</keyword>
<keyword evidence="4" id="KW-1185">Reference proteome</keyword>
<feature type="domain" description="UDP-N-acetylglucosamine 2-epimerase" evidence="2">
    <location>
        <begin position="26"/>
        <end position="357"/>
    </location>
</feature>
<evidence type="ECO:0000313" key="4">
    <source>
        <dbReference type="Proteomes" id="UP001204144"/>
    </source>
</evidence>